<protein>
    <submittedName>
        <fullName evidence="6">Transcriptional regulator, GntR family</fullName>
    </submittedName>
</protein>
<sequence length="253" mass="28688">MARRKSALGLVRSDEGGAPARRNRINFFELAYQRIEDLLVNCELKPGRFLTVQELQDVTGFGRTPVHNAVNQFADDTLIIIQPRHGLQIAPIDLSRERLLLGLRRDIERFVVKLATERASLSHRNQALHIERVLREKHDTITLDQFNKLDRRVDALLLEASGEPFLTHTLRPLHTIYRRIGFIHHRYMPGQADLSGTIDNHVAILNAFANRRVDRAVAATDALIDFMDSMFDGMESGIDPSLLDCSIEPLLGV</sequence>
<dbReference type="SUPFAM" id="SSF48008">
    <property type="entry name" value="GntR ligand-binding domain-like"/>
    <property type="match status" value="1"/>
</dbReference>
<proteinExistence type="predicted"/>
<evidence type="ECO:0000259" key="4">
    <source>
        <dbReference type="SMART" id="SM00345"/>
    </source>
</evidence>
<keyword evidence="1" id="KW-0805">Transcription regulation</keyword>
<feature type="domain" description="HTH gntR-type" evidence="4">
    <location>
        <begin position="31"/>
        <end position="89"/>
    </location>
</feature>
<keyword evidence="3" id="KW-0804">Transcription</keyword>
<evidence type="ECO:0000256" key="3">
    <source>
        <dbReference type="ARBA" id="ARBA00023163"/>
    </source>
</evidence>
<evidence type="ECO:0000256" key="2">
    <source>
        <dbReference type="ARBA" id="ARBA00023125"/>
    </source>
</evidence>
<dbReference type="Proteomes" id="UP000189935">
    <property type="component" value="Chromosome I"/>
</dbReference>
<dbReference type="PANTHER" id="PTHR43537:SF45">
    <property type="entry name" value="GNTR FAMILY REGULATORY PROTEIN"/>
    <property type="match status" value="1"/>
</dbReference>
<dbReference type="InterPro" id="IPR011711">
    <property type="entry name" value="GntR_C"/>
</dbReference>
<name>A0A1M6RVB0_9BRAD</name>
<dbReference type="InterPro" id="IPR000524">
    <property type="entry name" value="Tscrpt_reg_HTH_GntR"/>
</dbReference>
<keyword evidence="2" id="KW-0238">DNA-binding</keyword>
<dbReference type="EMBL" id="LT670844">
    <property type="protein sequence ID" value="SHK36375.1"/>
    <property type="molecule type" value="Genomic_DNA"/>
</dbReference>
<dbReference type="Pfam" id="PF07729">
    <property type="entry name" value="FCD"/>
    <property type="match status" value="1"/>
</dbReference>
<dbReference type="GO" id="GO:0003677">
    <property type="term" value="F:DNA binding"/>
    <property type="evidence" value="ECO:0007669"/>
    <property type="project" value="UniProtKB-KW"/>
</dbReference>
<evidence type="ECO:0000256" key="1">
    <source>
        <dbReference type="ARBA" id="ARBA00023015"/>
    </source>
</evidence>
<dbReference type="InterPro" id="IPR008920">
    <property type="entry name" value="TF_FadR/GntR_C"/>
</dbReference>
<accession>A0A1M6RVB0</accession>
<dbReference type="InterPro" id="IPR036388">
    <property type="entry name" value="WH-like_DNA-bd_sf"/>
</dbReference>
<evidence type="ECO:0000313" key="7">
    <source>
        <dbReference type="Proteomes" id="UP000189935"/>
    </source>
</evidence>
<dbReference type="SMART" id="SM00345">
    <property type="entry name" value="HTH_GNTR"/>
    <property type="match status" value="1"/>
</dbReference>
<reference evidence="6 7" key="1">
    <citation type="submission" date="2016-11" db="EMBL/GenBank/DDBJ databases">
        <authorList>
            <person name="Jaros S."/>
            <person name="Januszkiewicz K."/>
            <person name="Wedrychowicz H."/>
        </authorList>
    </citation>
    <scope>NUCLEOTIDE SEQUENCE [LARGE SCALE GENOMIC DNA]</scope>
    <source>
        <strain evidence="6 7">GAS499</strain>
    </source>
</reference>
<feature type="domain" description="GntR C-terminal" evidence="5">
    <location>
        <begin position="99"/>
        <end position="226"/>
    </location>
</feature>
<dbReference type="Gene3D" id="1.10.10.10">
    <property type="entry name" value="Winged helix-like DNA-binding domain superfamily/Winged helix DNA-binding domain"/>
    <property type="match status" value="1"/>
</dbReference>
<dbReference type="GO" id="GO:0003700">
    <property type="term" value="F:DNA-binding transcription factor activity"/>
    <property type="evidence" value="ECO:0007669"/>
    <property type="project" value="InterPro"/>
</dbReference>
<dbReference type="AlphaFoldDB" id="A0A1M6RVB0"/>
<dbReference type="RefSeq" id="WP_079539092.1">
    <property type="nucleotide sequence ID" value="NZ_LT670844.1"/>
</dbReference>
<gene>
    <name evidence="6" type="ORF">SAMN05444159_3079</name>
</gene>
<dbReference type="PANTHER" id="PTHR43537">
    <property type="entry name" value="TRANSCRIPTIONAL REGULATOR, GNTR FAMILY"/>
    <property type="match status" value="1"/>
</dbReference>
<dbReference type="SMART" id="SM00895">
    <property type="entry name" value="FCD"/>
    <property type="match status" value="1"/>
</dbReference>
<organism evidence="6 7">
    <name type="scientific">Bradyrhizobium lablabi</name>
    <dbReference type="NCBI Taxonomy" id="722472"/>
    <lineage>
        <taxon>Bacteria</taxon>
        <taxon>Pseudomonadati</taxon>
        <taxon>Pseudomonadota</taxon>
        <taxon>Alphaproteobacteria</taxon>
        <taxon>Hyphomicrobiales</taxon>
        <taxon>Nitrobacteraceae</taxon>
        <taxon>Bradyrhizobium</taxon>
    </lineage>
</organism>
<dbReference type="Pfam" id="PF00392">
    <property type="entry name" value="GntR"/>
    <property type="match status" value="1"/>
</dbReference>
<evidence type="ECO:0000259" key="5">
    <source>
        <dbReference type="SMART" id="SM00895"/>
    </source>
</evidence>
<evidence type="ECO:0000313" key="6">
    <source>
        <dbReference type="EMBL" id="SHK36375.1"/>
    </source>
</evidence>
<dbReference type="SUPFAM" id="SSF46785">
    <property type="entry name" value="Winged helix' DNA-binding domain"/>
    <property type="match status" value="1"/>
</dbReference>
<dbReference type="InterPro" id="IPR036390">
    <property type="entry name" value="WH_DNA-bd_sf"/>
</dbReference>
<dbReference type="Gene3D" id="1.20.120.530">
    <property type="entry name" value="GntR ligand-binding domain-like"/>
    <property type="match status" value="1"/>
</dbReference>
<dbReference type="OrthoDB" id="9806293at2"/>